<keyword evidence="7" id="KW-0028">Amino-acid biosynthesis</keyword>
<protein>
    <recommendedName>
        <fullName evidence="5 7">3-dehydroquinate dehydratase</fullName>
        <shortName evidence="7">3-dehydroquinase</shortName>
        <ecNumber evidence="5 7">4.2.1.10</ecNumber>
    </recommendedName>
    <alternativeName>
        <fullName evidence="7">Type II DHQase</fullName>
    </alternativeName>
</protein>
<organism evidence="9 10">
    <name type="scientific">Roseofilum acuticapitatum BLCC-M154</name>
    <dbReference type="NCBI Taxonomy" id="3022444"/>
    <lineage>
        <taxon>Bacteria</taxon>
        <taxon>Bacillati</taxon>
        <taxon>Cyanobacteriota</taxon>
        <taxon>Cyanophyceae</taxon>
        <taxon>Desertifilales</taxon>
        <taxon>Desertifilaceae</taxon>
        <taxon>Roseofilum</taxon>
        <taxon>Roseofilum acuticapitatum</taxon>
    </lineage>
</organism>
<evidence type="ECO:0000256" key="1">
    <source>
        <dbReference type="ARBA" id="ARBA00001864"/>
    </source>
</evidence>
<evidence type="ECO:0000256" key="8">
    <source>
        <dbReference type="SAM" id="Phobius"/>
    </source>
</evidence>
<feature type="active site" description="Proton donor" evidence="7">
    <location>
        <position position="102"/>
    </location>
</feature>
<dbReference type="SUPFAM" id="SSF52304">
    <property type="entry name" value="Type II 3-dehydroquinate dehydratase"/>
    <property type="match status" value="1"/>
</dbReference>
<dbReference type="PIRSF" id="PIRSF001399">
    <property type="entry name" value="DHquinase_II"/>
    <property type="match status" value="1"/>
</dbReference>
<comment type="subunit">
    <text evidence="4 7">Homododecamer.</text>
</comment>
<reference evidence="9 10" key="1">
    <citation type="submission" date="2023-01" db="EMBL/GenBank/DDBJ databases">
        <title>Novel diversity within Roseofilum (Cyanobacteria; Desertifilaceae) from marine benthic mats with descriptions of four novel species.</title>
        <authorList>
            <person name="Wang Y."/>
            <person name="Berthold D.E."/>
            <person name="Hu J."/>
            <person name="Lefler F.W."/>
            <person name="Laughinghouse H.D. IV."/>
        </authorList>
    </citation>
    <scope>NUCLEOTIDE SEQUENCE [LARGE SCALE GENOMIC DNA]</scope>
    <source>
        <strain evidence="9 10">BLCC-M154</strain>
    </source>
</reference>
<dbReference type="RefSeq" id="WP_283753227.1">
    <property type="nucleotide sequence ID" value="NZ_JAQOSP010000060.1"/>
</dbReference>
<dbReference type="EC" id="4.2.1.10" evidence="5 7"/>
<keyword evidence="8" id="KW-0472">Membrane</keyword>
<dbReference type="PANTHER" id="PTHR21272">
    <property type="entry name" value="CATABOLIC 3-DEHYDROQUINASE"/>
    <property type="match status" value="1"/>
</dbReference>
<feature type="binding site" evidence="7">
    <location>
        <position position="89"/>
    </location>
    <ligand>
        <name>substrate</name>
    </ligand>
</feature>
<gene>
    <name evidence="7" type="primary">aroQ</name>
    <name evidence="9" type="ORF">PMG71_08530</name>
</gene>
<dbReference type="Proteomes" id="UP001235303">
    <property type="component" value="Unassembled WGS sequence"/>
</dbReference>
<keyword evidence="8" id="KW-0812">Transmembrane</keyword>
<comment type="pathway">
    <text evidence="2 7">Metabolic intermediate biosynthesis; chorismate biosynthesis; chorismate from D-erythrose 4-phosphate and phosphoenolpyruvate: step 3/7.</text>
</comment>
<proteinExistence type="inferred from homology"/>
<keyword evidence="8" id="KW-1133">Transmembrane helix</keyword>
<evidence type="ECO:0000256" key="3">
    <source>
        <dbReference type="ARBA" id="ARBA00011037"/>
    </source>
</evidence>
<feature type="binding site" evidence="7">
    <location>
        <position position="76"/>
    </location>
    <ligand>
        <name>substrate</name>
    </ligand>
</feature>
<comment type="function">
    <text evidence="7">Catalyzes a trans-dehydration via an enolate intermediate.</text>
</comment>
<feature type="active site" description="Proton acceptor" evidence="7">
    <location>
        <position position="24"/>
    </location>
</feature>
<dbReference type="InterPro" id="IPR001874">
    <property type="entry name" value="DHquinase_II"/>
</dbReference>
<dbReference type="Gene3D" id="3.40.50.9100">
    <property type="entry name" value="Dehydroquinase, class II"/>
    <property type="match status" value="1"/>
</dbReference>
<name>A0ABT7ARE0_9CYAN</name>
<evidence type="ECO:0000256" key="4">
    <source>
        <dbReference type="ARBA" id="ARBA00011193"/>
    </source>
</evidence>
<dbReference type="HAMAP" id="MF_00169">
    <property type="entry name" value="AroQ"/>
    <property type="match status" value="1"/>
</dbReference>
<keyword evidence="10" id="KW-1185">Reference proteome</keyword>
<feature type="transmembrane region" description="Helical" evidence="8">
    <location>
        <begin position="114"/>
        <end position="134"/>
    </location>
</feature>
<evidence type="ECO:0000256" key="6">
    <source>
        <dbReference type="ARBA" id="ARBA00023239"/>
    </source>
</evidence>
<comment type="similarity">
    <text evidence="3 7">Belongs to the type-II 3-dehydroquinase family.</text>
</comment>
<keyword evidence="6 7" id="KW-0456">Lyase</keyword>
<keyword evidence="7" id="KW-0057">Aromatic amino acid biosynthesis</keyword>
<comment type="caution">
    <text evidence="9">The sequence shown here is derived from an EMBL/GenBank/DDBJ whole genome shotgun (WGS) entry which is preliminary data.</text>
</comment>
<feature type="site" description="Transition state stabilizer" evidence="7">
    <location>
        <position position="19"/>
    </location>
</feature>
<accession>A0ABT7ARE0</accession>
<dbReference type="Pfam" id="PF01220">
    <property type="entry name" value="DHquinase_II"/>
    <property type="match status" value="1"/>
</dbReference>
<comment type="caution">
    <text evidence="7">Lacks conserved residue(s) required for the propagation of feature annotation.</text>
</comment>
<sequence>MTLKLLLIQGANMTSLGDRQGSTYGDLTVDQLNQMLQQHASQLGYKLDIFYTNIEGEAINKVYASVKDGIDGILSNPAGFTYNAYALRDCLTYVAPPYVEIHITNIDKREIKSVLSVAAAGVVYGFGIDSYFIALEAMLRLLNHETYQNP</sequence>
<evidence type="ECO:0000256" key="5">
    <source>
        <dbReference type="ARBA" id="ARBA00012060"/>
    </source>
</evidence>
<dbReference type="InterPro" id="IPR036441">
    <property type="entry name" value="DHquinase_II_sf"/>
</dbReference>
<evidence type="ECO:0000313" key="9">
    <source>
        <dbReference type="EMBL" id="MDJ1169470.1"/>
    </source>
</evidence>
<evidence type="ECO:0000313" key="10">
    <source>
        <dbReference type="Proteomes" id="UP001235303"/>
    </source>
</evidence>
<dbReference type="EMBL" id="JAQOSP010000060">
    <property type="protein sequence ID" value="MDJ1169470.1"/>
    <property type="molecule type" value="Genomic_DNA"/>
</dbReference>
<comment type="catalytic activity">
    <reaction evidence="1 7">
        <text>3-dehydroquinate = 3-dehydroshikimate + H2O</text>
        <dbReference type="Rhea" id="RHEA:21096"/>
        <dbReference type="ChEBI" id="CHEBI:15377"/>
        <dbReference type="ChEBI" id="CHEBI:16630"/>
        <dbReference type="ChEBI" id="CHEBI:32364"/>
        <dbReference type="EC" id="4.2.1.10"/>
    </reaction>
</comment>
<evidence type="ECO:0000256" key="7">
    <source>
        <dbReference type="HAMAP-Rule" id="MF_00169"/>
    </source>
</evidence>
<evidence type="ECO:0000256" key="2">
    <source>
        <dbReference type="ARBA" id="ARBA00004902"/>
    </source>
</evidence>
<dbReference type="PANTHER" id="PTHR21272:SF3">
    <property type="entry name" value="CATABOLIC 3-DEHYDROQUINASE"/>
    <property type="match status" value="1"/>
</dbReference>
<feature type="binding site" evidence="7">
    <location>
        <begin position="103"/>
        <end position="104"/>
    </location>
    <ligand>
        <name>substrate</name>
    </ligand>
</feature>